<proteinExistence type="predicted"/>
<comment type="caution">
    <text evidence="1">The sequence shown here is derived from an EMBL/GenBank/DDBJ whole genome shotgun (WGS) entry which is preliminary data.</text>
</comment>
<protein>
    <submittedName>
        <fullName evidence="1">Uncharacterized protein</fullName>
    </submittedName>
</protein>
<dbReference type="Proteomes" id="UP000324767">
    <property type="component" value="Unassembled WGS sequence"/>
</dbReference>
<dbReference type="AlphaFoldDB" id="A0A5M8PDC5"/>
<name>A0A5M8PDC5_9LECA</name>
<evidence type="ECO:0000313" key="1">
    <source>
        <dbReference type="EMBL" id="KAA6406910.1"/>
    </source>
</evidence>
<gene>
    <name evidence="1" type="ORF">FRX48_09208</name>
</gene>
<evidence type="ECO:0000313" key="2">
    <source>
        <dbReference type="Proteomes" id="UP000324767"/>
    </source>
</evidence>
<reference evidence="1 2" key="1">
    <citation type="submission" date="2019-09" db="EMBL/GenBank/DDBJ databases">
        <title>The hologenome of the rock-dwelling lichen Lasallia pustulata.</title>
        <authorList>
            <person name="Greshake Tzovaras B."/>
            <person name="Segers F."/>
            <person name="Bicker A."/>
            <person name="Dal Grande F."/>
            <person name="Otte J."/>
            <person name="Hankeln T."/>
            <person name="Schmitt I."/>
            <person name="Ebersberger I."/>
        </authorList>
    </citation>
    <scope>NUCLEOTIDE SEQUENCE [LARGE SCALE GENOMIC DNA]</scope>
    <source>
        <strain evidence="1">A1-1</strain>
    </source>
</reference>
<accession>A0A5M8PDC5</accession>
<sequence>MVGITNTGYTFSLPFSYTVSESAVSFSLAGDCLDKVMFYDCPKTRVTVGDHAKGLAAALAREKAERVEKRREYNDSEDMTLQLCEHHAAQNIRARLLAAGNTIRQNVRRLLTKFELIYNPLTSKPYLLNDKACSWSFRQQTVPILKTTGSARNVNLLRHGPKATPTWGYIPLSALNRPIMSIRRTFNAKNLSQRQSMPWLASQAVFEADSGARKPLLN</sequence>
<dbReference type="EMBL" id="VXIT01000021">
    <property type="protein sequence ID" value="KAA6406910.1"/>
    <property type="molecule type" value="Genomic_DNA"/>
</dbReference>
<organism evidence="1 2">
    <name type="scientific">Lasallia pustulata</name>
    <dbReference type="NCBI Taxonomy" id="136370"/>
    <lineage>
        <taxon>Eukaryota</taxon>
        <taxon>Fungi</taxon>
        <taxon>Dikarya</taxon>
        <taxon>Ascomycota</taxon>
        <taxon>Pezizomycotina</taxon>
        <taxon>Lecanoromycetes</taxon>
        <taxon>OSLEUM clade</taxon>
        <taxon>Umbilicariomycetidae</taxon>
        <taxon>Umbilicariales</taxon>
        <taxon>Umbilicariaceae</taxon>
        <taxon>Lasallia</taxon>
    </lineage>
</organism>